<dbReference type="KEGG" id="egm:AYC65_00825"/>
<keyword evidence="1" id="KW-0472">Membrane</keyword>
<name>A0A7T7UVW0_9FLAO</name>
<feature type="transmembrane region" description="Helical" evidence="1">
    <location>
        <begin position="269"/>
        <end position="287"/>
    </location>
</feature>
<keyword evidence="1" id="KW-0812">Transmembrane</keyword>
<dbReference type="RefSeq" id="WP_059333913.1">
    <property type="nucleotide sequence ID" value="NZ_CBCSDR010000007.1"/>
</dbReference>
<evidence type="ECO:0000256" key="1">
    <source>
        <dbReference type="SAM" id="Phobius"/>
    </source>
</evidence>
<evidence type="ECO:0000313" key="3">
    <source>
        <dbReference type="Proteomes" id="UP000595426"/>
    </source>
</evidence>
<sequence>MKINLENQLLLRLMTFVPPFLGIIVFSYIVKFSHFENVTNRLPIYQGISSYFSLILIGFTYIKNRNAIKGRKILLPLTVVILIPLVGYYFANIDICTTTLILLVSFLSSAILYIMLVRKKMFNYLLFSIINSVLLPTTLFVNTIVFVLIIIGLLIILYYVYSSVKKRLVVFNYSDGGIDILNSILLHSPYILFPFFDFLIQRAIGTKHYNDYVLINKYINGGITLLFSYKQLSLMFSGELKRKGAIIMALISILILSILGVFINNWVVFIIMIGLYSFGVNLSSLVVRSKLMSGIYFWISMIGPVFVGLYVLSLFFFKNNIEENNHLFVFFMTIFTIVPSFLLLTFYYKQKLSA</sequence>
<feature type="transmembrane region" description="Helical" evidence="1">
    <location>
        <begin position="129"/>
        <end position="160"/>
    </location>
</feature>
<dbReference type="GeneID" id="93131424"/>
<feature type="transmembrane region" description="Helical" evidence="1">
    <location>
        <begin position="294"/>
        <end position="316"/>
    </location>
</feature>
<feature type="transmembrane region" description="Helical" evidence="1">
    <location>
        <begin position="328"/>
        <end position="348"/>
    </location>
</feature>
<evidence type="ECO:0000313" key="2">
    <source>
        <dbReference type="EMBL" id="QQN57051.1"/>
    </source>
</evidence>
<gene>
    <name evidence="2" type="ORF">I6H88_11315</name>
</gene>
<feature type="transmembrane region" description="Helical" evidence="1">
    <location>
        <begin position="73"/>
        <end position="91"/>
    </location>
</feature>
<reference evidence="2 3" key="1">
    <citation type="submission" date="2020-12" db="EMBL/GenBank/DDBJ databases">
        <title>FDA dAtabase for Regulatory Grade micrObial Sequences (FDA-ARGOS): Supporting development and validation of Infectious Disease Dx tests.</title>
        <authorList>
            <person name="Kerrigan L."/>
            <person name="Long C."/>
            <person name="Tallon L."/>
            <person name="Sadzewicz L."/>
            <person name="Zhao X."/>
            <person name="Boylan J."/>
            <person name="Ott S."/>
            <person name="Bowen H."/>
            <person name="Vavikolanu K."/>
            <person name="Mehta A."/>
            <person name="Aluvathingal J."/>
            <person name="Nadendla S."/>
            <person name="Yan Y."/>
            <person name="Sichtig H."/>
        </authorList>
    </citation>
    <scope>NUCLEOTIDE SEQUENCE [LARGE SCALE GENOMIC DNA]</scope>
    <source>
        <strain evidence="2 3">FDAARGOS_1031</strain>
    </source>
</reference>
<keyword evidence="1" id="KW-1133">Transmembrane helix</keyword>
<protein>
    <submittedName>
        <fullName evidence="2">Uncharacterized protein</fullName>
    </submittedName>
</protein>
<feature type="transmembrane region" description="Helical" evidence="1">
    <location>
        <begin position="244"/>
        <end position="263"/>
    </location>
</feature>
<dbReference type="EMBL" id="CP067018">
    <property type="protein sequence ID" value="QQN57051.1"/>
    <property type="molecule type" value="Genomic_DNA"/>
</dbReference>
<dbReference type="AlphaFoldDB" id="A0A7T7UVW0"/>
<feature type="transmembrane region" description="Helical" evidence="1">
    <location>
        <begin position="42"/>
        <end position="61"/>
    </location>
</feature>
<keyword evidence="3" id="KW-1185">Reference proteome</keyword>
<feature type="transmembrane region" description="Helical" evidence="1">
    <location>
        <begin position="97"/>
        <end position="117"/>
    </location>
</feature>
<accession>A0A7T7UVW0</accession>
<organism evidence="2 3">
    <name type="scientific">Elizabethkingia bruuniana</name>
    <dbReference type="NCBI Taxonomy" id="1756149"/>
    <lineage>
        <taxon>Bacteria</taxon>
        <taxon>Pseudomonadati</taxon>
        <taxon>Bacteroidota</taxon>
        <taxon>Flavobacteriia</taxon>
        <taxon>Flavobacteriales</taxon>
        <taxon>Weeksellaceae</taxon>
        <taxon>Elizabethkingia</taxon>
    </lineage>
</organism>
<proteinExistence type="predicted"/>
<dbReference type="Proteomes" id="UP000595426">
    <property type="component" value="Chromosome"/>
</dbReference>
<feature type="transmembrane region" description="Helical" evidence="1">
    <location>
        <begin position="9"/>
        <end position="30"/>
    </location>
</feature>
<feature type="transmembrane region" description="Helical" evidence="1">
    <location>
        <begin position="180"/>
        <end position="200"/>
    </location>
</feature>